<comment type="caution">
    <text evidence="4">The sequence shown here is derived from an EMBL/GenBank/DDBJ whole genome shotgun (WGS) entry which is preliminary data.</text>
</comment>
<evidence type="ECO:0000313" key="4">
    <source>
        <dbReference type="EMBL" id="MEF2965636.1"/>
    </source>
</evidence>
<keyword evidence="1 2" id="KW-0238">DNA-binding</keyword>
<accession>A0ABU7VPG2</accession>
<proteinExistence type="predicted"/>
<dbReference type="PANTHER" id="PTHR43479:SF7">
    <property type="entry name" value="TETR-FAMILY TRANSCRIPTIONAL REGULATOR"/>
    <property type="match status" value="1"/>
</dbReference>
<dbReference type="InterPro" id="IPR009057">
    <property type="entry name" value="Homeodomain-like_sf"/>
</dbReference>
<dbReference type="PROSITE" id="PS50977">
    <property type="entry name" value="HTH_TETR_2"/>
    <property type="match status" value="1"/>
</dbReference>
<feature type="DNA-binding region" description="H-T-H motif" evidence="2">
    <location>
        <begin position="26"/>
        <end position="45"/>
    </location>
</feature>
<dbReference type="SUPFAM" id="SSF46689">
    <property type="entry name" value="Homeodomain-like"/>
    <property type="match status" value="1"/>
</dbReference>
<evidence type="ECO:0000256" key="2">
    <source>
        <dbReference type="PROSITE-ProRule" id="PRU00335"/>
    </source>
</evidence>
<organism evidence="4 5">
    <name type="scientific">Paenibacillus haidiansis</name>
    <dbReference type="NCBI Taxonomy" id="1574488"/>
    <lineage>
        <taxon>Bacteria</taxon>
        <taxon>Bacillati</taxon>
        <taxon>Bacillota</taxon>
        <taxon>Bacilli</taxon>
        <taxon>Bacillales</taxon>
        <taxon>Paenibacillaceae</taxon>
        <taxon>Paenibacillus</taxon>
    </lineage>
</organism>
<evidence type="ECO:0000259" key="3">
    <source>
        <dbReference type="PROSITE" id="PS50977"/>
    </source>
</evidence>
<dbReference type="InterPro" id="IPR050624">
    <property type="entry name" value="HTH-type_Tx_Regulator"/>
</dbReference>
<evidence type="ECO:0000256" key="1">
    <source>
        <dbReference type="ARBA" id="ARBA00023125"/>
    </source>
</evidence>
<dbReference type="Pfam" id="PF00440">
    <property type="entry name" value="TetR_N"/>
    <property type="match status" value="1"/>
</dbReference>
<keyword evidence="5" id="KW-1185">Reference proteome</keyword>
<gene>
    <name evidence="4" type="ORF">V3851_07320</name>
</gene>
<name>A0ABU7VPG2_9BACL</name>
<dbReference type="Proteomes" id="UP001306950">
    <property type="component" value="Unassembled WGS sequence"/>
</dbReference>
<sequence>MTLKKPGIISCGMAGLLADNSFDKITVRDIVQKAGISRSTFYLHFKDKLDLLEQLTEQITMPHLPHMALWVA</sequence>
<feature type="domain" description="HTH tetR-type" evidence="3">
    <location>
        <begin position="3"/>
        <end position="63"/>
    </location>
</feature>
<dbReference type="Gene3D" id="1.10.357.10">
    <property type="entry name" value="Tetracycline Repressor, domain 2"/>
    <property type="match status" value="1"/>
</dbReference>
<reference evidence="4 5" key="1">
    <citation type="submission" date="2024-02" db="EMBL/GenBank/DDBJ databases">
        <title>A nitrogen-fixing paenibacillus bacterium.</title>
        <authorList>
            <person name="Zhang W.L."/>
            <person name="Chen S.F."/>
        </authorList>
    </citation>
    <scope>NUCLEOTIDE SEQUENCE [LARGE SCALE GENOMIC DNA]</scope>
    <source>
        <strain evidence="4 5">M1</strain>
    </source>
</reference>
<evidence type="ECO:0000313" key="5">
    <source>
        <dbReference type="Proteomes" id="UP001306950"/>
    </source>
</evidence>
<protein>
    <submittedName>
        <fullName evidence="4">Helix-turn-helix domain-containing protein</fullName>
    </submittedName>
</protein>
<dbReference type="EMBL" id="JAZHPZ010000003">
    <property type="protein sequence ID" value="MEF2965636.1"/>
    <property type="molecule type" value="Genomic_DNA"/>
</dbReference>
<dbReference type="PANTHER" id="PTHR43479">
    <property type="entry name" value="ACREF/ENVCD OPERON REPRESSOR-RELATED"/>
    <property type="match status" value="1"/>
</dbReference>
<dbReference type="RefSeq" id="WP_331845869.1">
    <property type="nucleotide sequence ID" value="NZ_JAZHPZ010000003.1"/>
</dbReference>
<dbReference type="InterPro" id="IPR001647">
    <property type="entry name" value="HTH_TetR"/>
</dbReference>